<dbReference type="Proteomes" id="UP001054945">
    <property type="component" value="Unassembled WGS sequence"/>
</dbReference>
<dbReference type="EMBL" id="BPLR01005117">
    <property type="protein sequence ID" value="GIX99942.1"/>
    <property type="molecule type" value="Genomic_DNA"/>
</dbReference>
<keyword evidence="2" id="KW-1185">Reference proteome</keyword>
<reference evidence="1 2" key="1">
    <citation type="submission" date="2021-06" db="EMBL/GenBank/DDBJ databases">
        <title>Caerostris extrusa draft genome.</title>
        <authorList>
            <person name="Kono N."/>
            <person name="Arakawa K."/>
        </authorList>
    </citation>
    <scope>NUCLEOTIDE SEQUENCE [LARGE SCALE GENOMIC DNA]</scope>
</reference>
<sequence length="123" mass="14126">MRIFWVVRGAPLLKFINNADAFPGARKCLLRKLGDGNSWQKLSERDSDSCVSEMQCIIAEIVATDATVMCFMYVWSLHAFYQVSHISFLHLAVNLDNNIRVNLDNNIRVNLEAYNLNMDRTKD</sequence>
<organism evidence="1 2">
    <name type="scientific">Caerostris extrusa</name>
    <name type="common">Bark spider</name>
    <name type="synonym">Caerostris bankana</name>
    <dbReference type="NCBI Taxonomy" id="172846"/>
    <lineage>
        <taxon>Eukaryota</taxon>
        <taxon>Metazoa</taxon>
        <taxon>Ecdysozoa</taxon>
        <taxon>Arthropoda</taxon>
        <taxon>Chelicerata</taxon>
        <taxon>Arachnida</taxon>
        <taxon>Araneae</taxon>
        <taxon>Araneomorphae</taxon>
        <taxon>Entelegynae</taxon>
        <taxon>Araneoidea</taxon>
        <taxon>Araneidae</taxon>
        <taxon>Caerostris</taxon>
    </lineage>
</organism>
<name>A0AAV4PXP1_CAEEX</name>
<evidence type="ECO:0000313" key="2">
    <source>
        <dbReference type="Proteomes" id="UP001054945"/>
    </source>
</evidence>
<comment type="caution">
    <text evidence="1">The sequence shown here is derived from an EMBL/GenBank/DDBJ whole genome shotgun (WGS) entry which is preliminary data.</text>
</comment>
<accession>A0AAV4PXP1</accession>
<dbReference type="AlphaFoldDB" id="A0AAV4PXP1"/>
<proteinExistence type="predicted"/>
<evidence type="ECO:0000313" key="1">
    <source>
        <dbReference type="EMBL" id="GIX99942.1"/>
    </source>
</evidence>
<gene>
    <name evidence="1" type="ORF">CEXT_617661</name>
</gene>
<protein>
    <submittedName>
        <fullName evidence="1">Uncharacterized protein</fullName>
    </submittedName>
</protein>